<evidence type="ECO:0000256" key="3">
    <source>
        <dbReference type="ARBA" id="ARBA00023157"/>
    </source>
</evidence>
<protein>
    <submittedName>
        <fullName evidence="7">Cytochrome c-type biogenesis protein CcmG/DsbE, thiol:disulfide oxidoreductase</fullName>
    </submittedName>
</protein>
<dbReference type="GO" id="GO:0016491">
    <property type="term" value="F:oxidoreductase activity"/>
    <property type="evidence" value="ECO:0007669"/>
    <property type="project" value="InterPro"/>
</dbReference>
<dbReference type="SUPFAM" id="SSF52833">
    <property type="entry name" value="Thioredoxin-like"/>
    <property type="match status" value="1"/>
</dbReference>
<sequence length="194" mass="21584">MMRDSANQVEQPQQATHSITTIAMWAIALGVLALLGWGLVDSNTPRPEVGEPAPGFDLEFFEDYGWQGKTTATLDDMKGQIVVINFWASWCIPCRTEVPELEQAWQKYRDQGVVFIGVAYADVEPQSIAFMEEFNVTFPNAPDLGTLISRDYEITAVPETFIIDRKGDIAYVQPGPINIGTLDAVITRLLAEEE</sequence>
<dbReference type="PROSITE" id="PS51352">
    <property type="entry name" value="THIOREDOXIN_2"/>
    <property type="match status" value="1"/>
</dbReference>
<evidence type="ECO:0000256" key="4">
    <source>
        <dbReference type="ARBA" id="ARBA00023284"/>
    </source>
</evidence>
<comment type="subcellular location">
    <subcellularLocation>
        <location evidence="1">Cell envelope</location>
    </subcellularLocation>
</comment>
<dbReference type="AlphaFoldDB" id="A0A3B0VKB0"/>
<dbReference type="InterPro" id="IPR000866">
    <property type="entry name" value="AhpC/TSA"/>
</dbReference>
<proteinExistence type="predicted"/>
<dbReference type="GO" id="GO:0017004">
    <property type="term" value="P:cytochrome complex assembly"/>
    <property type="evidence" value="ECO:0007669"/>
    <property type="project" value="UniProtKB-KW"/>
</dbReference>
<dbReference type="PANTHER" id="PTHR42852:SF6">
    <property type="entry name" value="THIOL:DISULFIDE INTERCHANGE PROTEIN DSBE"/>
    <property type="match status" value="1"/>
</dbReference>
<accession>A0A3B0VKB0</accession>
<evidence type="ECO:0000256" key="5">
    <source>
        <dbReference type="SAM" id="Phobius"/>
    </source>
</evidence>
<dbReference type="Pfam" id="PF00578">
    <property type="entry name" value="AhpC-TSA"/>
    <property type="match status" value="1"/>
</dbReference>
<dbReference type="GO" id="GO:0016209">
    <property type="term" value="F:antioxidant activity"/>
    <property type="evidence" value="ECO:0007669"/>
    <property type="project" value="InterPro"/>
</dbReference>
<dbReference type="EMBL" id="UOEU01001068">
    <property type="protein sequence ID" value="VAW43351.1"/>
    <property type="molecule type" value="Genomic_DNA"/>
</dbReference>
<evidence type="ECO:0000259" key="6">
    <source>
        <dbReference type="PROSITE" id="PS51352"/>
    </source>
</evidence>
<evidence type="ECO:0000256" key="1">
    <source>
        <dbReference type="ARBA" id="ARBA00004196"/>
    </source>
</evidence>
<evidence type="ECO:0000313" key="7">
    <source>
        <dbReference type="EMBL" id="VAW43351.1"/>
    </source>
</evidence>
<organism evidence="7">
    <name type="scientific">hydrothermal vent metagenome</name>
    <dbReference type="NCBI Taxonomy" id="652676"/>
    <lineage>
        <taxon>unclassified sequences</taxon>
        <taxon>metagenomes</taxon>
        <taxon>ecological metagenomes</taxon>
    </lineage>
</organism>
<dbReference type="InterPro" id="IPR050553">
    <property type="entry name" value="Thioredoxin_ResA/DsbE_sf"/>
</dbReference>
<keyword evidence="5" id="KW-0812">Transmembrane</keyword>
<name>A0A3B0VKB0_9ZZZZ</name>
<dbReference type="CDD" id="cd02966">
    <property type="entry name" value="TlpA_like_family"/>
    <property type="match status" value="1"/>
</dbReference>
<keyword evidence="2" id="KW-0201">Cytochrome c-type biogenesis</keyword>
<dbReference type="InterPro" id="IPR036249">
    <property type="entry name" value="Thioredoxin-like_sf"/>
</dbReference>
<keyword evidence="3" id="KW-1015">Disulfide bond</keyword>
<dbReference type="PANTHER" id="PTHR42852">
    <property type="entry name" value="THIOL:DISULFIDE INTERCHANGE PROTEIN DSBE"/>
    <property type="match status" value="1"/>
</dbReference>
<keyword evidence="5" id="KW-1133">Transmembrane helix</keyword>
<feature type="domain" description="Thioredoxin" evidence="6">
    <location>
        <begin position="47"/>
        <end position="191"/>
    </location>
</feature>
<dbReference type="Gene3D" id="3.40.30.10">
    <property type="entry name" value="Glutaredoxin"/>
    <property type="match status" value="1"/>
</dbReference>
<keyword evidence="5" id="KW-0472">Membrane</keyword>
<dbReference type="InterPro" id="IPR013766">
    <property type="entry name" value="Thioredoxin_domain"/>
</dbReference>
<dbReference type="GO" id="GO:0030313">
    <property type="term" value="C:cell envelope"/>
    <property type="evidence" value="ECO:0007669"/>
    <property type="project" value="UniProtKB-SubCell"/>
</dbReference>
<reference evidence="7" key="1">
    <citation type="submission" date="2018-06" db="EMBL/GenBank/DDBJ databases">
        <authorList>
            <person name="Zhirakovskaya E."/>
        </authorList>
    </citation>
    <scope>NUCLEOTIDE SEQUENCE</scope>
</reference>
<gene>
    <name evidence="7" type="ORF">MNBD_CHLOROFLEXI01-3423</name>
</gene>
<evidence type="ECO:0000256" key="2">
    <source>
        <dbReference type="ARBA" id="ARBA00022748"/>
    </source>
</evidence>
<feature type="transmembrane region" description="Helical" evidence="5">
    <location>
        <begin position="21"/>
        <end position="40"/>
    </location>
</feature>
<keyword evidence="4" id="KW-0676">Redox-active center</keyword>